<sequence>MTKTELLKRAQKNLAYRLFDAGRDGDVEAATRAIDEGLEEGADINGKNEDGRTPLHTACAHGHVNVVRLLLERGADPNARDNSGETPFDHAVRLECAYDRDEVTSILLECFPGVARQSKNN</sequence>
<dbReference type="InterPro" id="IPR002110">
    <property type="entry name" value="Ankyrin_rpt"/>
</dbReference>
<dbReference type="SMART" id="SM00248">
    <property type="entry name" value="ANK"/>
    <property type="match status" value="2"/>
</dbReference>
<dbReference type="PANTHER" id="PTHR22677:SF4">
    <property type="entry name" value="USHER SYNDROME TYPE-1G PROTEIN-LIKE PROTEIN"/>
    <property type="match status" value="1"/>
</dbReference>
<evidence type="ECO:0000313" key="2">
    <source>
        <dbReference type="EMBL" id="NLW36302.1"/>
    </source>
</evidence>
<dbReference type="PROSITE" id="PS50088">
    <property type="entry name" value="ANK_REPEAT"/>
    <property type="match status" value="1"/>
</dbReference>
<reference evidence="2" key="1">
    <citation type="journal article" date="2020" name="Biotechnol. Biofuels">
        <title>New insights from the biogas microbiome by comprehensive genome-resolved metagenomics of nearly 1600 species originating from multiple anaerobic digesters.</title>
        <authorList>
            <person name="Campanaro S."/>
            <person name="Treu L."/>
            <person name="Rodriguez-R L.M."/>
            <person name="Kovalovszki A."/>
            <person name="Ziels R.M."/>
            <person name="Maus I."/>
            <person name="Zhu X."/>
            <person name="Kougias P.G."/>
            <person name="Basile A."/>
            <person name="Luo G."/>
            <person name="Schluter A."/>
            <person name="Konstantinidis K.T."/>
            <person name="Angelidaki I."/>
        </authorList>
    </citation>
    <scope>NUCLEOTIDE SEQUENCE</scope>
    <source>
        <strain evidence="2">AS06rmzACSIP_7</strain>
    </source>
</reference>
<evidence type="ECO:0000256" key="1">
    <source>
        <dbReference type="PROSITE-ProRule" id="PRU00023"/>
    </source>
</evidence>
<dbReference type="Pfam" id="PF13857">
    <property type="entry name" value="Ank_5"/>
    <property type="match status" value="1"/>
</dbReference>
<proteinExistence type="predicted"/>
<evidence type="ECO:0008006" key="4">
    <source>
        <dbReference type="Google" id="ProtNLM"/>
    </source>
</evidence>
<gene>
    <name evidence="2" type="ORF">GXY80_12635</name>
</gene>
<dbReference type="EMBL" id="JAAYEE010000233">
    <property type="protein sequence ID" value="NLW36302.1"/>
    <property type="molecule type" value="Genomic_DNA"/>
</dbReference>
<dbReference type="Proteomes" id="UP000777265">
    <property type="component" value="Unassembled WGS sequence"/>
</dbReference>
<dbReference type="AlphaFoldDB" id="A0A971S2H8"/>
<keyword evidence="1" id="KW-0040">ANK repeat</keyword>
<feature type="repeat" description="ANK" evidence="1">
    <location>
        <begin position="50"/>
        <end position="82"/>
    </location>
</feature>
<dbReference type="SUPFAM" id="SSF48403">
    <property type="entry name" value="Ankyrin repeat"/>
    <property type="match status" value="1"/>
</dbReference>
<accession>A0A971S2H8</accession>
<dbReference type="Gene3D" id="1.25.40.20">
    <property type="entry name" value="Ankyrin repeat-containing domain"/>
    <property type="match status" value="1"/>
</dbReference>
<dbReference type="InterPro" id="IPR036770">
    <property type="entry name" value="Ankyrin_rpt-contain_sf"/>
</dbReference>
<organism evidence="2 3">
    <name type="scientific">Syntrophorhabdus aromaticivorans</name>
    <dbReference type="NCBI Taxonomy" id="328301"/>
    <lineage>
        <taxon>Bacteria</taxon>
        <taxon>Pseudomonadati</taxon>
        <taxon>Thermodesulfobacteriota</taxon>
        <taxon>Syntrophorhabdia</taxon>
        <taxon>Syntrophorhabdales</taxon>
        <taxon>Syntrophorhabdaceae</taxon>
        <taxon>Syntrophorhabdus</taxon>
    </lineage>
</organism>
<dbReference type="PROSITE" id="PS50297">
    <property type="entry name" value="ANK_REP_REGION"/>
    <property type="match status" value="1"/>
</dbReference>
<dbReference type="PANTHER" id="PTHR22677">
    <property type="entry name" value="ANKYRIN REPEAT DOMAIN-CONTAINING PROTEIN 60"/>
    <property type="match status" value="1"/>
</dbReference>
<protein>
    <recommendedName>
        <fullName evidence="4">Ankyrin repeat domain-containing protein</fullName>
    </recommendedName>
</protein>
<comment type="caution">
    <text evidence="2">The sequence shown here is derived from an EMBL/GenBank/DDBJ whole genome shotgun (WGS) entry which is preliminary data.</text>
</comment>
<evidence type="ECO:0000313" key="3">
    <source>
        <dbReference type="Proteomes" id="UP000777265"/>
    </source>
</evidence>
<dbReference type="InterPro" id="IPR039323">
    <property type="entry name" value="ANKRD_45/46/60"/>
</dbReference>
<reference evidence="2" key="2">
    <citation type="submission" date="2020-01" db="EMBL/GenBank/DDBJ databases">
        <authorList>
            <person name="Campanaro S."/>
        </authorList>
    </citation>
    <scope>NUCLEOTIDE SEQUENCE</scope>
    <source>
        <strain evidence="2">AS06rmzACSIP_7</strain>
    </source>
</reference>
<name>A0A971S2H8_9BACT</name>